<dbReference type="Gene3D" id="1.10.150.690">
    <property type="entry name" value="DUF2063"/>
    <property type="match status" value="1"/>
</dbReference>
<evidence type="ECO:0000313" key="2">
    <source>
        <dbReference type="EMBL" id="RQY93825.1"/>
    </source>
</evidence>
<evidence type="ECO:0000259" key="1">
    <source>
        <dbReference type="Pfam" id="PF09836"/>
    </source>
</evidence>
<feature type="domain" description="Putative DNA-binding" evidence="1">
    <location>
        <begin position="12"/>
        <end position="102"/>
    </location>
</feature>
<dbReference type="Proteomes" id="UP000281098">
    <property type="component" value="Unassembled WGS sequence"/>
</dbReference>
<comment type="caution">
    <text evidence="2">The sequence shown here is derived from an EMBL/GenBank/DDBJ whole genome shotgun (WGS) entry which is preliminary data.</text>
</comment>
<dbReference type="InterPro" id="IPR018640">
    <property type="entry name" value="DUF2063"/>
</dbReference>
<gene>
    <name evidence="2" type="ORF">DF017_12400</name>
</gene>
<keyword evidence="3" id="KW-1185">Reference proteome</keyword>
<evidence type="ECO:0000313" key="3">
    <source>
        <dbReference type="Proteomes" id="UP000281098"/>
    </source>
</evidence>
<protein>
    <submittedName>
        <fullName evidence="2">DUF2063 domain-containing protein</fullName>
    </submittedName>
</protein>
<reference evidence="2 3" key="1">
    <citation type="submission" date="2018-08" db="EMBL/GenBank/DDBJ databases">
        <title>Comparative analysis of Burkholderia isolates from Puerto Rico.</title>
        <authorList>
            <person name="Hall C."/>
            <person name="Sahl J."/>
            <person name="Wagner D."/>
        </authorList>
    </citation>
    <scope>NUCLEOTIDE SEQUENCE [LARGE SCALE GENOMIC DNA]</scope>
    <source>
        <strain evidence="2 3">Bp8966</strain>
    </source>
</reference>
<dbReference type="EMBL" id="QTPM01000012">
    <property type="protein sequence ID" value="RQY93825.1"/>
    <property type="molecule type" value="Genomic_DNA"/>
</dbReference>
<dbReference type="RefSeq" id="WP_124759596.1">
    <property type="nucleotide sequence ID" value="NZ_QTPM01000012.1"/>
</dbReference>
<name>A0ABX9YQ92_9BURK</name>
<proteinExistence type="predicted"/>
<dbReference type="InterPro" id="IPR044922">
    <property type="entry name" value="DUF2063_N_sf"/>
</dbReference>
<sequence length="273" mass="29214">MNPPAPALADLQHAIRRQLHRRIGDGASVWIVPDGFLPDARLAIYRNTATGVLVNAIRLAFPAVQHLVGAACFEGATRRFIGASPPESAWLDEYGATFPAFLARLPETASVPYLADVAHLEWQVNGVLHAPDAPAIDVARLASLDEAVLGALRLCPHPAARLVRCAFPADAIWRAVLERDDPAMRTIRLDDGPVNLLVRRTAEGVDATRLDDGEYRIAAALFAGAAIRDALSLAPHTDGYALLAMLLACACFAESAPTPDRKNRPEGSSPCPT</sequence>
<organism evidence="2 3">
    <name type="scientific">Burkholderia stagnalis</name>
    <dbReference type="NCBI Taxonomy" id="1503054"/>
    <lineage>
        <taxon>Bacteria</taxon>
        <taxon>Pseudomonadati</taxon>
        <taxon>Pseudomonadota</taxon>
        <taxon>Betaproteobacteria</taxon>
        <taxon>Burkholderiales</taxon>
        <taxon>Burkholderiaceae</taxon>
        <taxon>Burkholderia</taxon>
        <taxon>Burkholderia cepacia complex</taxon>
    </lineage>
</organism>
<dbReference type="Pfam" id="PF09836">
    <property type="entry name" value="DUF2063"/>
    <property type="match status" value="1"/>
</dbReference>
<accession>A0ABX9YQ92</accession>